<feature type="DNA-binding region" description="OmpR/PhoB-type" evidence="7">
    <location>
        <begin position="159"/>
        <end position="264"/>
    </location>
</feature>
<dbReference type="SMART" id="SM00448">
    <property type="entry name" value="REC"/>
    <property type="match status" value="1"/>
</dbReference>
<sequence length="278" mass="30802">MADEAEHGMAGTTVADDLHVAIVDDDDLFRESIAQNLVDAGFAVADFPSGPGFLSYLSDGGAPGLILLDWKMPEMNGIEVLRRLRSDGCEIPVIFLTVLSDQIYEEAALTSGAVDFVEKSRSFSILRRRIELILGGQKRRGEAAAAQAEGGAPAADAGDDTLRNGEIELKIETHRAYWRGKEVPLTVTEFRMVLHMVERAGLDVRYRDLYDLVHGAGFMAGDGSEGYRSNVRTFIKRIRQKFRDLDADFGQIENYPGFGYRWLDAEQPRSADRSAHED</sequence>
<protein>
    <submittedName>
        <fullName evidence="10">Response regulator transcription factor</fullName>
    </submittedName>
</protein>
<dbReference type="CDD" id="cd17574">
    <property type="entry name" value="REC_OmpR"/>
    <property type="match status" value="1"/>
</dbReference>
<keyword evidence="3" id="KW-0805">Transcription regulation</keyword>
<accession>A0ABU9YHT8</accession>
<dbReference type="PROSITE" id="PS50110">
    <property type="entry name" value="RESPONSE_REGULATORY"/>
    <property type="match status" value="1"/>
</dbReference>
<dbReference type="Gene3D" id="1.10.10.10">
    <property type="entry name" value="Winged helix-like DNA-binding domain superfamily/Winged helix DNA-binding domain"/>
    <property type="match status" value="1"/>
</dbReference>
<evidence type="ECO:0000256" key="7">
    <source>
        <dbReference type="PROSITE-ProRule" id="PRU01091"/>
    </source>
</evidence>
<dbReference type="Pfam" id="PF00072">
    <property type="entry name" value="Response_reg"/>
    <property type="match status" value="1"/>
</dbReference>
<evidence type="ECO:0000259" key="8">
    <source>
        <dbReference type="PROSITE" id="PS50110"/>
    </source>
</evidence>
<dbReference type="PROSITE" id="PS51755">
    <property type="entry name" value="OMPR_PHOB"/>
    <property type="match status" value="1"/>
</dbReference>
<keyword evidence="11" id="KW-1185">Reference proteome</keyword>
<evidence type="ECO:0000256" key="6">
    <source>
        <dbReference type="PROSITE-ProRule" id="PRU00169"/>
    </source>
</evidence>
<evidence type="ECO:0000256" key="1">
    <source>
        <dbReference type="ARBA" id="ARBA00022553"/>
    </source>
</evidence>
<dbReference type="InterPro" id="IPR039420">
    <property type="entry name" value="WalR-like"/>
</dbReference>
<dbReference type="PANTHER" id="PTHR48111:SF1">
    <property type="entry name" value="TWO-COMPONENT RESPONSE REGULATOR ORR33"/>
    <property type="match status" value="1"/>
</dbReference>
<feature type="domain" description="Response regulatory" evidence="8">
    <location>
        <begin position="19"/>
        <end position="134"/>
    </location>
</feature>
<keyword evidence="4 7" id="KW-0238">DNA-binding</keyword>
<evidence type="ECO:0000256" key="5">
    <source>
        <dbReference type="ARBA" id="ARBA00023163"/>
    </source>
</evidence>
<dbReference type="InterPro" id="IPR011006">
    <property type="entry name" value="CheY-like_superfamily"/>
</dbReference>
<evidence type="ECO:0000313" key="11">
    <source>
        <dbReference type="Proteomes" id="UP001413721"/>
    </source>
</evidence>
<name>A0ABU9YHT8_9PROT</name>
<evidence type="ECO:0000259" key="9">
    <source>
        <dbReference type="PROSITE" id="PS51755"/>
    </source>
</evidence>
<dbReference type="SUPFAM" id="SSF46894">
    <property type="entry name" value="C-terminal effector domain of the bipartite response regulators"/>
    <property type="match status" value="1"/>
</dbReference>
<dbReference type="Pfam" id="PF00486">
    <property type="entry name" value="Trans_reg_C"/>
    <property type="match status" value="1"/>
</dbReference>
<dbReference type="InterPro" id="IPR036388">
    <property type="entry name" value="WH-like_DNA-bd_sf"/>
</dbReference>
<evidence type="ECO:0000256" key="4">
    <source>
        <dbReference type="ARBA" id="ARBA00023125"/>
    </source>
</evidence>
<evidence type="ECO:0000256" key="3">
    <source>
        <dbReference type="ARBA" id="ARBA00023015"/>
    </source>
</evidence>
<dbReference type="SUPFAM" id="SSF52172">
    <property type="entry name" value="CheY-like"/>
    <property type="match status" value="1"/>
</dbReference>
<proteinExistence type="predicted"/>
<dbReference type="CDD" id="cd00383">
    <property type="entry name" value="trans_reg_C"/>
    <property type="match status" value="1"/>
</dbReference>
<reference evidence="10 11" key="1">
    <citation type="submission" date="2024-03" db="EMBL/GenBank/DDBJ databases">
        <title>High-quality draft genome sequencing of Tistrella sp. BH-R2-4.</title>
        <authorList>
            <person name="Dong C."/>
        </authorList>
    </citation>
    <scope>NUCLEOTIDE SEQUENCE [LARGE SCALE GENOMIC DNA]</scope>
    <source>
        <strain evidence="10 11">BH-R2-4</strain>
    </source>
</reference>
<dbReference type="PANTHER" id="PTHR48111">
    <property type="entry name" value="REGULATOR OF RPOS"/>
    <property type="match status" value="1"/>
</dbReference>
<organism evidence="10 11">
    <name type="scientific">Tistrella arctica</name>
    <dbReference type="NCBI Taxonomy" id="3133430"/>
    <lineage>
        <taxon>Bacteria</taxon>
        <taxon>Pseudomonadati</taxon>
        <taxon>Pseudomonadota</taxon>
        <taxon>Alphaproteobacteria</taxon>
        <taxon>Geminicoccales</taxon>
        <taxon>Geminicoccaceae</taxon>
        <taxon>Tistrella</taxon>
    </lineage>
</organism>
<dbReference type="RefSeq" id="WP_345937132.1">
    <property type="nucleotide sequence ID" value="NZ_JBBKTW010000003.1"/>
</dbReference>
<feature type="domain" description="OmpR/PhoB-type" evidence="9">
    <location>
        <begin position="159"/>
        <end position="264"/>
    </location>
</feature>
<feature type="modified residue" description="4-aspartylphosphate" evidence="6">
    <location>
        <position position="69"/>
    </location>
</feature>
<dbReference type="Proteomes" id="UP001413721">
    <property type="component" value="Unassembled WGS sequence"/>
</dbReference>
<dbReference type="InterPro" id="IPR001867">
    <property type="entry name" value="OmpR/PhoB-type_DNA-bd"/>
</dbReference>
<keyword evidence="2" id="KW-0902">Two-component regulatory system</keyword>
<evidence type="ECO:0000256" key="2">
    <source>
        <dbReference type="ARBA" id="ARBA00023012"/>
    </source>
</evidence>
<dbReference type="EMBL" id="JBBKTW010000003">
    <property type="protein sequence ID" value="MEN2988353.1"/>
    <property type="molecule type" value="Genomic_DNA"/>
</dbReference>
<dbReference type="InterPro" id="IPR001789">
    <property type="entry name" value="Sig_transdc_resp-reg_receiver"/>
</dbReference>
<keyword evidence="5" id="KW-0804">Transcription</keyword>
<comment type="caution">
    <text evidence="10">The sequence shown here is derived from an EMBL/GenBank/DDBJ whole genome shotgun (WGS) entry which is preliminary data.</text>
</comment>
<gene>
    <name evidence="10" type="ORF">WG926_08575</name>
</gene>
<dbReference type="InterPro" id="IPR016032">
    <property type="entry name" value="Sig_transdc_resp-reg_C-effctor"/>
</dbReference>
<keyword evidence="1 6" id="KW-0597">Phosphoprotein</keyword>
<dbReference type="Gene3D" id="3.40.50.2300">
    <property type="match status" value="1"/>
</dbReference>
<dbReference type="SMART" id="SM00862">
    <property type="entry name" value="Trans_reg_C"/>
    <property type="match status" value="1"/>
</dbReference>
<evidence type="ECO:0000313" key="10">
    <source>
        <dbReference type="EMBL" id="MEN2988353.1"/>
    </source>
</evidence>